<evidence type="ECO:0000256" key="3">
    <source>
        <dbReference type="SAM" id="MobiDB-lite"/>
    </source>
</evidence>
<keyword evidence="4" id="KW-0812">Transmembrane</keyword>
<dbReference type="PANTHER" id="PTHR22550">
    <property type="entry name" value="SPORE GERMINATION PROTEIN"/>
    <property type="match status" value="1"/>
</dbReference>
<organism evidence="5 6">
    <name type="scientific">Cohnella thailandensis</name>
    <dbReference type="NCBI Taxonomy" id="557557"/>
    <lineage>
        <taxon>Bacteria</taxon>
        <taxon>Bacillati</taxon>
        <taxon>Bacillota</taxon>
        <taxon>Bacilli</taxon>
        <taxon>Bacillales</taxon>
        <taxon>Paenibacillaceae</taxon>
        <taxon>Cohnella</taxon>
    </lineage>
</organism>
<evidence type="ECO:0000256" key="4">
    <source>
        <dbReference type="SAM" id="Phobius"/>
    </source>
</evidence>
<feature type="transmembrane region" description="Helical" evidence="4">
    <location>
        <begin position="438"/>
        <end position="466"/>
    </location>
</feature>
<dbReference type="Pfam" id="PF03323">
    <property type="entry name" value="GerA"/>
    <property type="match status" value="1"/>
</dbReference>
<evidence type="ECO:0000313" key="6">
    <source>
        <dbReference type="Proteomes" id="UP000535838"/>
    </source>
</evidence>
<accession>A0A841T8C0</accession>
<dbReference type="PANTHER" id="PTHR22550:SF5">
    <property type="entry name" value="LEUCINE ZIPPER PROTEIN 4"/>
    <property type="match status" value="1"/>
</dbReference>
<evidence type="ECO:0000313" key="5">
    <source>
        <dbReference type="EMBL" id="MBB6637421.1"/>
    </source>
</evidence>
<keyword evidence="4" id="KW-1133">Transmembrane helix</keyword>
<keyword evidence="6" id="KW-1185">Reference proteome</keyword>
<reference evidence="5 6" key="1">
    <citation type="submission" date="2020-08" db="EMBL/GenBank/DDBJ databases">
        <title>Cohnella phylogeny.</title>
        <authorList>
            <person name="Dunlap C."/>
        </authorList>
    </citation>
    <scope>NUCLEOTIDE SEQUENCE [LARGE SCALE GENOMIC DNA]</scope>
    <source>
        <strain evidence="5 6">DSM 25241</strain>
    </source>
</reference>
<keyword evidence="2 4" id="KW-0472">Membrane</keyword>
<gene>
    <name evidence="5" type="ORF">H7B67_25105</name>
</gene>
<feature type="transmembrane region" description="Helical" evidence="4">
    <location>
        <begin position="407"/>
        <end position="426"/>
    </location>
</feature>
<evidence type="ECO:0000256" key="2">
    <source>
        <dbReference type="ARBA" id="ARBA00023136"/>
    </source>
</evidence>
<dbReference type="EMBL" id="JACJVQ010000021">
    <property type="protein sequence ID" value="MBB6637421.1"/>
    <property type="molecule type" value="Genomic_DNA"/>
</dbReference>
<dbReference type="GO" id="GO:0009847">
    <property type="term" value="P:spore germination"/>
    <property type="evidence" value="ECO:0007669"/>
    <property type="project" value="InterPro"/>
</dbReference>
<dbReference type="AlphaFoldDB" id="A0A841T8C0"/>
<evidence type="ECO:0000256" key="1">
    <source>
        <dbReference type="ARBA" id="ARBA00005278"/>
    </source>
</evidence>
<dbReference type="PIRSF" id="PIRSF005690">
    <property type="entry name" value="GerBA"/>
    <property type="match status" value="1"/>
</dbReference>
<dbReference type="InterPro" id="IPR004995">
    <property type="entry name" value="Spore_Ger"/>
</dbReference>
<feature type="region of interest" description="Disordered" evidence="3">
    <location>
        <begin position="148"/>
        <end position="170"/>
    </location>
</feature>
<dbReference type="GO" id="GO:0016020">
    <property type="term" value="C:membrane"/>
    <property type="evidence" value="ECO:0007669"/>
    <property type="project" value="InterPro"/>
</dbReference>
<sequence length="533" mass="59253">MLPFFRRSGRAKRRDSASGSRQGPRDSEDLTASLSRSLKKNLSRIRSLFGDSADLTVRELGGRPGDSEVSVLYLESIVDSDFVNRYVMTPLVEWTVGRLHGDRISRLRETLPVGRLVEMDKMGDLLTHILNGYTIVLVDGTPMGFAASTTGGERRSVEEPSSQTVTRGPKESFTESILTNMTLLRRRIKTPDLRVESFTIGRQTRTFVNILYIDGIVLEKPLTEVRDRLSRIDVDSILDSGYVEEYIQDELWTPFPLMQNSERPDAVAAGLLEGQIAIVVDGSPFVLLAPTTFVKFFQSSEDYYQRYDIASFLRIIRYISFLVSILLPSLYIAVTTFHQEMLPTPLLISLASQREGIPFPALVEALLMELTFEVLREAGVRMPRVVGSAISIVGALVLGQAAVQAGLVSAAMIIVVSFTAIANFVIPSTNMSSGARLIRFVLMLLAGTLGLFGIMSGLMVLLIHLVSLKSFGVPYMTPLAPIVWGNMKDVWVRVPWPLMKTRPIAHFQRNKIRQGNSFAVPSKHDRKKGEKSP</sequence>
<dbReference type="Proteomes" id="UP000535838">
    <property type="component" value="Unassembled WGS sequence"/>
</dbReference>
<comment type="caution">
    <text evidence="5">The sequence shown here is derived from an EMBL/GenBank/DDBJ whole genome shotgun (WGS) entry which is preliminary data.</text>
</comment>
<feature type="transmembrane region" description="Helical" evidence="4">
    <location>
        <begin position="315"/>
        <end position="337"/>
    </location>
</feature>
<feature type="region of interest" description="Disordered" evidence="3">
    <location>
        <begin position="1"/>
        <end position="32"/>
    </location>
</feature>
<comment type="similarity">
    <text evidence="1">Belongs to the GerABKA family.</text>
</comment>
<proteinExistence type="inferred from homology"/>
<dbReference type="InterPro" id="IPR050768">
    <property type="entry name" value="UPF0353/GerABKA_families"/>
</dbReference>
<protein>
    <submittedName>
        <fullName evidence="5">Spore germination protein</fullName>
    </submittedName>
</protein>
<name>A0A841T8C0_9BACL</name>